<feature type="domain" description="MSP" evidence="6">
    <location>
        <begin position="308"/>
        <end position="445"/>
    </location>
</feature>
<dbReference type="PANTHER" id="PTHR10809">
    <property type="entry name" value="VESICLE-ASSOCIATED MEMBRANE PROTEIN-ASSOCIATED PROTEIN"/>
    <property type="match status" value="1"/>
</dbReference>
<dbReference type="InterPro" id="IPR008962">
    <property type="entry name" value="PapD-like_sf"/>
</dbReference>
<dbReference type="InterPro" id="IPR016763">
    <property type="entry name" value="VAP"/>
</dbReference>
<dbReference type="PANTHER" id="PTHR10809:SF6">
    <property type="entry name" value="AT11025P-RELATED"/>
    <property type="match status" value="1"/>
</dbReference>
<dbReference type="GO" id="GO:0005886">
    <property type="term" value="C:plasma membrane"/>
    <property type="evidence" value="ECO:0007669"/>
    <property type="project" value="TreeGrafter"/>
</dbReference>
<dbReference type="Pfam" id="PF00635">
    <property type="entry name" value="Motile_Sperm"/>
    <property type="match status" value="1"/>
</dbReference>
<dbReference type="OrthoDB" id="66814at2759"/>
<evidence type="ECO:0000313" key="8">
    <source>
        <dbReference type="Proteomes" id="UP000243217"/>
    </source>
</evidence>
<dbReference type="Gene3D" id="2.60.40.10">
    <property type="entry name" value="Immunoglobulins"/>
    <property type="match status" value="2"/>
</dbReference>
<evidence type="ECO:0000259" key="6">
    <source>
        <dbReference type="PROSITE" id="PS50202"/>
    </source>
</evidence>
<proteinExistence type="inferred from homology"/>
<dbReference type="GO" id="GO:0061817">
    <property type="term" value="P:endoplasmic reticulum-plasma membrane tethering"/>
    <property type="evidence" value="ECO:0007669"/>
    <property type="project" value="TreeGrafter"/>
</dbReference>
<organism evidence="7 8">
    <name type="scientific">Thraustotheca clavata</name>
    <dbReference type="NCBI Taxonomy" id="74557"/>
    <lineage>
        <taxon>Eukaryota</taxon>
        <taxon>Sar</taxon>
        <taxon>Stramenopiles</taxon>
        <taxon>Oomycota</taxon>
        <taxon>Saprolegniomycetes</taxon>
        <taxon>Saprolegniales</taxon>
        <taxon>Achlyaceae</taxon>
        <taxon>Thraustotheca</taxon>
    </lineage>
</organism>
<evidence type="ECO:0000256" key="5">
    <source>
        <dbReference type="ARBA" id="ARBA00023136"/>
    </source>
</evidence>
<dbReference type="Proteomes" id="UP000243217">
    <property type="component" value="Unassembled WGS sequence"/>
</dbReference>
<protein>
    <recommendedName>
        <fullName evidence="6">MSP domain-containing protein</fullName>
    </recommendedName>
</protein>
<dbReference type="PROSITE" id="PS50202">
    <property type="entry name" value="MSP"/>
    <property type="match status" value="2"/>
</dbReference>
<keyword evidence="8" id="KW-1185">Reference proteome</keyword>
<evidence type="ECO:0000256" key="4">
    <source>
        <dbReference type="ARBA" id="ARBA00022989"/>
    </source>
</evidence>
<comment type="similarity">
    <text evidence="2">Belongs to the VAMP-associated protein (VAP) (TC 9.B.17) family.</text>
</comment>
<comment type="subcellular location">
    <subcellularLocation>
        <location evidence="1">Membrane</location>
        <topology evidence="1">Single-pass type IV membrane protein</topology>
    </subcellularLocation>
</comment>
<comment type="caution">
    <text evidence="7">The sequence shown here is derived from an EMBL/GenBank/DDBJ whole genome shotgun (WGS) entry which is preliminary data.</text>
</comment>
<dbReference type="InterPro" id="IPR000535">
    <property type="entry name" value="MSP_dom"/>
</dbReference>
<accession>A0A1V9ZXT5</accession>
<dbReference type="GO" id="GO:0005789">
    <property type="term" value="C:endoplasmic reticulum membrane"/>
    <property type="evidence" value="ECO:0007669"/>
    <property type="project" value="InterPro"/>
</dbReference>
<name>A0A1V9ZXT5_9STRA</name>
<keyword evidence="3" id="KW-0812">Transmembrane</keyword>
<evidence type="ECO:0000256" key="1">
    <source>
        <dbReference type="ARBA" id="ARBA00004211"/>
    </source>
</evidence>
<dbReference type="SUPFAM" id="SSF49354">
    <property type="entry name" value="PapD-like"/>
    <property type="match status" value="2"/>
</dbReference>
<reference evidence="7 8" key="1">
    <citation type="journal article" date="2014" name="Genome Biol. Evol.">
        <title>The secreted proteins of Achlya hypogyna and Thraustotheca clavata identify the ancestral oomycete secretome and reveal gene acquisitions by horizontal gene transfer.</title>
        <authorList>
            <person name="Misner I."/>
            <person name="Blouin N."/>
            <person name="Leonard G."/>
            <person name="Richards T.A."/>
            <person name="Lane C.E."/>
        </authorList>
    </citation>
    <scope>NUCLEOTIDE SEQUENCE [LARGE SCALE GENOMIC DNA]</scope>
    <source>
        <strain evidence="7 8">ATCC 34112</strain>
    </source>
</reference>
<evidence type="ECO:0000313" key="7">
    <source>
        <dbReference type="EMBL" id="OQS02835.1"/>
    </source>
</evidence>
<keyword evidence="5" id="KW-0472">Membrane</keyword>
<dbReference type="InterPro" id="IPR013783">
    <property type="entry name" value="Ig-like_fold"/>
</dbReference>
<dbReference type="EMBL" id="JNBS01001070">
    <property type="protein sequence ID" value="OQS02835.1"/>
    <property type="molecule type" value="Genomic_DNA"/>
</dbReference>
<sequence length="454" mass="50324">MLFKLNTPKPLWHDIVLTPNRGVLCPNDSIEILIEISSAACSRLTHRQTNAYTRQYEHKIQLQVIEGTPSTLDKLKSTEDFLGVHQSIWRATPSTNVQSLLIPVLIKATQLSRLTPSKEPLQLVIESHQLHFDFTLDENTLQFSNFGNTCIVNIANPHPSAAMAVKFKTVCPSRYSISPAFVVLPPHACQPITISLTRSTRDRLYIYEKSHLRLRDCLRIESCVLPTYMEHAAKDKARSPSELARILDTRWASIPSTAARARARMVGKVAIEDVLKHSVASVPVSETMGLGQSREVHPTSAFSPEAFCIKPQPAQEHLAFNPSARIAVSLVPGSASMAVLNVTNPSNHLVAFHITASREAYAVRPAYACLPPGRTISIAITVSAKEGMKLMGAEHKNDGLTIDMASFRNVPTYFHTRLQSAFIEEIWKEVPETYVDTKVLGLTSSAYTQCSHEL</sequence>
<dbReference type="GO" id="GO:0090158">
    <property type="term" value="P:endoplasmic reticulum membrane organization"/>
    <property type="evidence" value="ECO:0007669"/>
    <property type="project" value="TreeGrafter"/>
</dbReference>
<evidence type="ECO:0000256" key="3">
    <source>
        <dbReference type="ARBA" id="ARBA00022692"/>
    </source>
</evidence>
<gene>
    <name evidence="7" type="ORF">THRCLA_04827</name>
</gene>
<dbReference type="AlphaFoldDB" id="A0A1V9ZXT5"/>
<evidence type="ECO:0000256" key="2">
    <source>
        <dbReference type="ARBA" id="ARBA00008932"/>
    </source>
</evidence>
<feature type="domain" description="MSP" evidence="6">
    <location>
        <begin position="1"/>
        <end position="107"/>
    </location>
</feature>
<keyword evidence="4" id="KW-1133">Transmembrane helix</keyword>